<dbReference type="AlphaFoldDB" id="A0A078RYW5"/>
<accession>A0A078RYW5</accession>
<protein>
    <submittedName>
        <fullName evidence="1">Uncharacterized protein</fullName>
    </submittedName>
</protein>
<dbReference type="EMBL" id="JNHN01000184">
    <property type="protein sequence ID" value="KDS48011.1"/>
    <property type="molecule type" value="Genomic_DNA"/>
</dbReference>
<dbReference type="PATRIC" id="fig|1339349.3.peg.3996"/>
<sequence length="46" mass="5692">MTQMTRIFNILNLRNQRHLCLKNNQTESYEFMPYFALFEITLHQNK</sequence>
<name>A0A078RYW5_BACUN</name>
<proteinExistence type="predicted"/>
<evidence type="ECO:0000313" key="2">
    <source>
        <dbReference type="Proteomes" id="UP000028013"/>
    </source>
</evidence>
<reference evidence="1 2" key="1">
    <citation type="submission" date="2014-04" db="EMBL/GenBank/DDBJ databases">
        <authorList>
            <person name="Sears C."/>
            <person name="Carroll K."/>
            <person name="Sack B.R."/>
            <person name="Qadri F."/>
            <person name="Myers L.L."/>
            <person name="Chung G.-T."/>
            <person name="Escheverria P."/>
            <person name="Fraser C.M."/>
            <person name="Sadzewicz L."/>
            <person name="Shefchek K.A."/>
            <person name="Tallon L."/>
            <person name="Das S.P."/>
            <person name="Daugherty S."/>
            <person name="Mongodin E.F."/>
        </authorList>
    </citation>
    <scope>NUCLEOTIDE SEQUENCE [LARGE SCALE GENOMIC DNA]</scope>
    <source>
        <strain evidence="1 2">3978 T3 ii</strain>
    </source>
</reference>
<evidence type="ECO:0000313" key="1">
    <source>
        <dbReference type="EMBL" id="KDS48011.1"/>
    </source>
</evidence>
<gene>
    <name evidence="1" type="ORF">M094_2943</name>
</gene>
<comment type="caution">
    <text evidence="1">The sequence shown here is derived from an EMBL/GenBank/DDBJ whole genome shotgun (WGS) entry which is preliminary data.</text>
</comment>
<organism evidence="1 2">
    <name type="scientific">Bacteroides uniformis str. 3978 T3 ii</name>
    <dbReference type="NCBI Taxonomy" id="1339349"/>
    <lineage>
        <taxon>Bacteria</taxon>
        <taxon>Pseudomonadati</taxon>
        <taxon>Bacteroidota</taxon>
        <taxon>Bacteroidia</taxon>
        <taxon>Bacteroidales</taxon>
        <taxon>Bacteroidaceae</taxon>
        <taxon>Bacteroides</taxon>
    </lineage>
</organism>
<dbReference type="Proteomes" id="UP000028013">
    <property type="component" value="Unassembled WGS sequence"/>
</dbReference>